<sequence length="156" mass="18296">MIEKEKQQVLSIFDEAIYKVSHKLLRIELRKMTDANGWKPDETKEYYRGVIHMHGYLNATLIYYFPEELYYYIVRTMNCGSLPSEDERQLYIGEFINITCGHAISRLNDMLGKSTRITVPHLYARSDILEEIPEENRMVLPYQSEKGVLHVIACSD</sequence>
<dbReference type="SUPFAM" id="SSF103039">
    <property type="entry name" value="CheC-like"/>
    <property type="match status" value="1"/>
</dbReference>
<evidence type="ECO:0000313" key="3">
    <source>
        <dbReference type="EMBL" id="MBC8556128.1"/>
    </source>
</evidence>
<organism evidence="3 4">
    <name type="scientific">Jutongia hominis</name>
    <dbReference type="NCBI Taxonomy" id="2763664"/>
    <lineage>
        <taxon>Bacteria</taxon>
        <taxon>Bacillati</taxon>
        <taxon>Bacillota</taxon>
        <taxon>Clostridia</taxon>
        <taxon>Lachnospirales</taxon>
        <taxon>Lachnospiraceae</taxon>
        <taxon>Jutongia</taxon>
    </lineage>
</organism>
<accession>A0ABR7MQQ7</accession>
<feature type="domain" description="Chemotaxis phosphatase CheX-like" evidence="2">
    <location>
        <begin position="49"/>
        <end position="141"/>
    </location>
</feature>
<dbReference type="Gene3D" id="3.40.1550.10">
    <property type="entry name" value="CheC-like"/>
    <property type="match status" value="1"/>
</dbReference>
<gene>
    <name evidence="3" type="ORF">H8700_00130</name>
</gene>
<keyword evidence="4" id="KW-1185">Reference proteome</keyword>
<keyword evidence="1" id="KW-0145">Chemotaxis</keyword>
<protein>
    <submittedName>
        <fullName evidence="3">Chemotaxis protein CheX</fullName>
    </submittedName>
</protein>
<dbReference type="RefSeq" id="WP_249302060.1">
    <property type="nucleotide sequence ID" value="NZ_JACRSW010000001.1"/>
</dbReference>
<comment type="caution">
    <text evidence="3">The sequence shown here is derived from an EMBL/GenBank/DDBJ whole genome shotgun (WGS) entry which is preliminary data.</text>
</comment>
<dbReference type="Pfam" id="PF13690">
    <property type="entry name" value="CheX"/>
    <property type="match status" value="1"/>
</dbReference>
<dbReference type="Proteomes" id="UP000637513">
    <property type="component" value="Unassembled WGS sequence"/>
</dbReference>
<evidence type="ECO:0000313" key="4">
    <source>
        <dbReference type="Proteomes" id="UP000637513"/>
    </source>
</evidence>
<dbReference type="InterPro" id="IPR028051">
    <property type="entry name" value="CheX-like_dom"/>
</dbReference>
<dbReference type="InterPro" id="IPR028976">
    <property type="entry name" value="CheC-like_sf"/>
</dbReference>
<dbReference type="EMBL" id="JACRSW010000001">
    <property type="protein sequence ID" value="MBC8556128.1"/>
    <property type="molecule type" value="Genomic_DNA"/>
</dbReference>
<reference evidence="3 4" key="1">
    <citation type="submission" date="2020-08" db="EMBL/GenBank/DDBJ databases">
        <title>Genome public.</title>
        <authorList>
            <person name="Liu C."/>
            <person name="Sun Q."/>
        </authorList>
    </citation>
    <scope>NUCLEOTIDE SEQUENCE [LARGE SCALE GENOMIC DNA]</scope>
    <source>
        <strain evidence="3 4">BX3</strain>
    </source>
</reference>
<name>A0ABR7MQQ7_9FIRM</name>
<evidence type="ECO:0000256" key="1">
    <source>
        <dbReference type="ARBA" id="ARBA00022500"/>
    </source>
</evidence>
<proteinExistence type="predicted"/>
<evidence type="ECO:0000259" key="2">
    <source>
        <dbReference type="Pfam" id="PF13690"/>
    </source>
</evidence>